<dbReference type="SUPFAM" id="SSF56645">
    <property type="entry name" value="Acyl-CoA dehydrogenase NM domain-like"/>
    <property type="match status" value="1"/>
</dbReference>
<name>A0ABV3PAG6_9ACTN</name>
<dbReference type="Gene3D" id="2.40.110.10">
    <property type="entry name" value="Butyryl-CoA Dehydrogenase, subunit A, domain 2"/>
    <property type="match status" value="1"/>
</dbReference>
<dbReference type="InterPro" id="IPR046373">
    <property type="entry name" value="Acyl-CoA_Oxase/DH_mid-dom_sf"/>
</dbReference>
<accession>A0ABV3PAG6</accession>
<dbReference type="InterPro" id="IPR009100">
    <property type="entry name" value="AcylCoA_DH/oxidase_NM_dom_sf"/>
</dbReference>
<reference evidence="1 2" key="1">
    <citation type="submission" date="2024-07" db="EMBL/GenBank/DDBJ databases">
        <authorList>
            <person name="Thanompreechachai J."/>
            <person name="Duangmal K."/>
        </authorList>
    </citation>
    <scope>NUCLEOTIDE SEQUENCE [LARGE SCALE GENOMIC DNA]</scope>
    <source>
        <strain evidence="1 2">KCTC 19886</strain>
    </source>
</reference>
<gene>
    <name evidence="1" type="ORF">AB1207_15580</name>
</gene>
<dbReference type="RefSeq" id="WP_367639298.1">
    <property type="nucleotide sequence ID" value="NZ_JBFNQN010000010.1"/>
</dbReference>
<keyword evidence="2" id="KW-1185">Reference proteome</keyword>
<sequence>MQTVAGDVPVAVRPRPPLETLVPAPLVEAALALCRRLTTEVPLPGAGATRARWDVLSTLAEQDLTLARVVEAHLDAVAVLAEAGAEPAPGSTWGVFAAEAADAHLFAWQTSRGQWRLDGTKPWCSLAGVLTHALVTAHTEAGRRLFAVDLAAARADGRLEVLPDRWHSRGLVDVPSGPLVLHDVPTDPVGETGWYLQRAGFAHGGIGVAACWYGGAVGVARPLVQSGRDDQLTLRSRGLVDLRLWAARTALDAAAEVVDAGHATGVEGELLAARVRALVAEAAEVVLSEVGHALGPRPLTADAAHAARVADLTVYVRQHHADHDLVALAELAAK</sequence>
<protein>
    <submittedName>
        <fullName evidence="1">Acyl-CoA dehydrogenase</fullName>
    </submittedName>
</protein>
<proteinExistence type="predicted"/>
<dbReference type="Proteomes" id="UP001555826">
    <property type="component" value="Unassembled WGS sequence"/>
</dbReference>
<comment type="caution">
    <text evidence="1">The sequence shown here is derived from an EMBL/GenBank/DDBJ whole genome shotgun (WGS) entry which is preliminary data.</text>
</comment>
<organism evidence="1 2">
    <name type="scientific">Kineococcus endophyticus</name>
    <dbReference type="NCBI Taxonomy" id="1181883"/>
    <lineage>
        <taxon>Bacteria</taxon>
        <taxon>Bacillati</taxon>
        <taxon>Actinomycetota</taxon>
        <taxon>Actinomycetes</taxon>
        <taxon>Kineosporiales</taxon>
        <taxon>Kineosporiaceae</taxon>
        <taxon>Kineococcus</taxon>
    </lineage>
</organism>
<evidence type="ECO:0000313" key="2">
    <source>
        <dbReference type="Proteomes" id="UP001555826"/>
    </source>
</evidence>
<dbReference type="EMBL" id="JBFNQN010000010">
    <property type="protein sequence ID" value="MEW9266172.1"/>
    <property type="molecule type" value="Genomic_DNA"/>
</dbReference>
<evidence type="ECO:0000313" key="1">
    <source>
        <dbReference type="EMBL" id="MEW9266172.1"/>
    </source>
</evidence>